<dbReference type="NCBIfam" id="TIGR01549">
    <property type="entry name" value="HAD-SF-IA-v1"/>
    <property type="match status" value="1"/>
</dbReference>
<evidence type="ECO:0000313" key="3">
    <source>
        <dbReference type="Proteomes" id="UP000744769"/>
    </source>
</evidence>
<dbReference type="InterPro" id="IPR036412">
    <property type="entry name" value="HAD-like_sf"/>
</dbReference>
<organism evidence="2 3">
    <name type="scientific">Metallococcus carri</name>
    <dbReference type="NCBI Taxonomy" id="1656884"/>
    <lineage>
        <taxon>Bacteria</taxon>
        <taxon>Bacillati</taxon>
        <taxon>Actinomycetota</taxon>
        <taxon>Actinomycetes</taxon>
        <taxon>Micrococcales</taxon>
        <taxon>Dermacoccaceae</taxon>
        <taxon>Metallococcus</taxon>
    </lineage>
</organism>
<dbReference type="Pfam" id="PF00702">
    <property type="entry name" value="Hydrolase"/>
    <property type="match status" value="1"/>
</dbReference>
<dbReference type="SUPFAM" id="SSF56784">
    <property type="entry name" value="HAD-like"/>
    <property type="match status" value="1"/>
</dbReference>
<gene>
    <name evidence="2" type="ORF">G9U51_00640</name>
</gene>
<keyword evidence="3" id="KW-1185">Reference proteome</keyword>
<proteinExistence type="predicted"/>
<dbReference type="AlphaFoldDB" id="A0A967AWL8"/>
<dbReference type="SFLD" id="SFLDG01129">
    <property type="entry name" value="C1.5:_HAD__Beta-PGM__Phosphata"/>
    <property type="match status" value="1"/>
</dbReference>
<accession>A0A967AWL8</accession>
<sequence>MTVRAVLFDWGGTLTPWHGDIDVRAEWQAYAAAWQGDDLLVESLLHQCEAAWQRSREDHTSASIESIAEAAGLDPADERHTAGLIGHQEFWKEHTFTDPLVRPTWEALRDMGIRIGVLSNTLWTGGYHRAIFERDGVAELIDGEVYSSEIPWTKPHPQAFRAAADAVGVAVAESVYVGDRLFEDVHGAQGAGMRAIWVPHSDIPVAQRVETGATPDAVAQEISDVVRIVREWNASGQ</sequence>
<reference evidence="2" key="1">
    <citation type="submission" date="2020-03" db="EMBL/GenBank/DDBJ databases">
        <title>Draft sequencing of Calidifontibacter sp. DB0510.</title>
        <authorList>
            <person name="Kim D.-U."/>
        </authorList>
    </citation>
    <scope>NUCLEOTIDE SEQUENCE</scope>
    <source>
        <strain evidence="2">DB0510</strain>
    </source>
</reference>
<evidence type="ECO:0000313" key="2">
    <source>
        <dbReference type="EMBL" id="NHN54291.1"/>
    </source>
</evidence>
<comment type="caution">
    <text evidence="2">The sequence shown here is derived from an EMBL/GenBank/DDBJ whole genome shotgun (WGS) entry which is preliminary data.</text>
</comment>
<dbReference type="InterPro" id="IPR006439">
    <property type="entry name" value="HAD-SF_hydro_IA"/>
</dbReference>
<dbReference type="PRINTS" id="PR00413">
    <property type="entry name" value="HADHALOGNASE"/>
</dbReference>
<dbReference type="Proteomes" id="UP000744769">
    <property type="component" value="Unassembled WGS sequence"/>
</dbReference>
<dbReference type="PANTHER" id="PTHR43316">
    <property type="entry name" value="HYDROLASE, HALOACID DELAHOGENASE-RELATED"/>
    <property type="match status" value="1"/>
</dbReference>
<dbReference type="RefSeq" id="WP_166191720.1">
    <property type="nucleotide sequence ID" value="NZ_JAAOIV010000001.1"/>
</dbReference>
<evidence type="ECO:0000256" key="1">
    <source>
        <dbReference type="ARBA" id="ARBA00022801"/>
    </source>
</evidence>
<keyword evidence="1 2" id="KW-0378">Hydrolase</keyword>
<dbReference type="EMBL" id="JAAOIV010000001">
    <property type="protein sequence ID" value="NHN54291.1"/>
    <property type="molecule type" value="Genomic_DNA"/>
</dbReference>
<protein>
    <submittedName>
        <fullName evidence="2">HAD family hydrolase</fullName>
    </submittedName>
</protein>
<dbReference type="SFLD" id="SFLDS00003">
    <property type="entry name" value="Haloacid_Dehalogenase"/>
    <property type="match status" value="1"/>
</dbReference>
<dbReference type="InterPro" id="IPR023214">
    <property type="entry name" value="HAD_sf"/>
</dbReference>
<dbReference type="PANTHER" id="PTHR43316:SF3">
    <property type="entry name" value="HALOACID DEHALOGENASE, TYPE II (AFU_ORTHOLOGUE AFUA_2G07750)-RELATED"/>
    <property type="match status" value="1"/>
</dbReference>
<name>A0A967AWL8_9MICO</name>
<dbReference type="GO" id="GO:0016787">
    <property type="term" value="F:hydrolase activity"/>
    <property type="evidence" value="ECO:0007669"/>
    <property type="project" value="UniProtKB-KW"/>
</dbReference>
<dbReference type="Gene3D" id="3.40.50.1000">
    <property type="entry name" value="HAD superfamily/HAD-like"/>
    <property type="match status" value="1"/>
</dbReference>
<dbReference type="InterPro" id="IPR051540">
    <property type="entry name" value="S-2-haloacid_dehalogenase"/>
</dbReference>